<comment type="caution">
    <text evidence="1">The sequence shown here is derived from an EMBL/GenBank/DDBJ whole genome shotgun (WGS) entry which is preliminary data.</text>
</comment>
<protein>
    <submittedName>
        <fullName evidence="1">Uncharacterized protein</fullName>
    </submittedName>
</protein>
<name>A0A2N7AV81_9LACO</name>
<dbReference type="AlphaFoldDB" id="A0A2N7AV81"/>
<evidence type="ECO:0000313" key="1">
    <source>
        <dbReference type="EMBL" id="PMD71518.1"/>
    </source>
</evidence>
<accession>A0A2N7AV81</accession>
<gene>
    <name evidence="1" type="ORF">CBP76_05240</name>
</gene>
<dbReference type="EMBL" id="NIPR01000011">
    <property type="protein sequence ID" value="PMD71518.1"/>
    <property type="molecule type" value="Genomic_DNA"/>
</dbReference>
<reference evidence="1 2" key="1">
    <citation type="submission" date="2017-05" db="EMBL/GenBank/DDBJ databases">
        <title>Lactobacillus nurukis nov., sp. nov., isolated from nuruk.</title>
        <authorList>
            <person name="Kim S.-J."/>
        </authorList>
    </citation>
    <scope>NUCLEOTIDE SEQUENCE [LARGE SCALE GENOMIC DNA]</scope>
    <source>
        <strain evidence="1 2">SYF10-1a</strain>
    </source>
</reference>
<sequence length="192" mass="21224">MTTINGRACVVNGTPVDKVFSNDKQVYGRNLVAGTSGPFTMWYGTLNTVWNADKKRTEISLPATVSPREITPQNPAFYLRATPGIFYTQSIYVSTDAPLTGEAVQVSWFTTTYGHNTNGKDDISSISKNVYRITSTYTWPASSTDNIRAFDLANLGAVFDFTKGTFLYFYQPKIEVGTTTTPWTPAPEDVLN</sequence>
<dbReference type="Proteomes" id="UP000235649">
    <property type="component" value="Unassembled WGS sequence"/>
</dbReference>
<proteinExistence type="predicted"/>
<organism evidence="1 2">
    <name type="scientific">Companilactobacillus nuruki</name>
    <dbReference type="NCBI Taxonomy" id="1993540"/>
    <lineage>
        <taxon>Bacteria</taxon>
        <taxon>Bacillati</taxon>
        <taxon>Bacillota</taxon>
        <taxon>Bacilli</taxon>
        <taxon>Lactobacillales</taxon>
        <taxon>Lactobacillaceae</taxon>
        <taxon>Companilactobacillus</taxon>
    </lineage>
</organism>
<evidence type="ECO:0000313" key="2">
    <source>
        <dbReference type="Proteomes" id="UP000235649"/>
    </source>
</evidence>
<keyword evidence="2" id="KW-1185">Reference proteome</keyword>